<proteinExistence type="predicted"/>
<protein>
    <submittedName>
        <fullName evidence="1">Uncharacterized protein</fullName>
    </submittedName>
</protein>
<dbReference type="Proteomes" id="UP000245626">
    <property type="component" value="Unassembled WGS sequence"/>
</dbReference>
<organism evidence="1 2">
    <name type="scientific">Violaceomyces palustris</name>
    <dbReference type="NCBI Taxonomy" id="1673888"/>
    <lineage>
        <taxon>Eukaryota</taxon>
        <taxon>Fungi</taxon>
        <taxon>Dikarya</taxon>
        <taxon>Basidiomycota</taxon>
        <taxon>Ustilaginomycotina</taxon>
        <taxon>Ustilaginomycetes</taxon>
        <taxon>Violaceomycetales</taxon>
        <taxon>Violaceomycetaceae</taxon>
        <taxon>Violaceomyces</taxon>
    </lineage>
</organism>
<keyword evidence="2" id="KW-1185">Reference proteome</keyword>
<dbReference type="EMBL" id="KZ819794">
    <property type="protein sequence ID" value="PWN52136.1"/>
    <property type="molecule type" value="Genomic_DNA"/>
</dbReference>
<gene>
    <name evidence="1" type="ORF">IE53DRAFT_385438</name>
</gene>
<sequence length="208" mass="21500">MLSNLITLSTLSLILLTSWTNAVVVDPIPSGLAQSDIAIVRPLPPDQYQPHLPVLPSSRPGQVTPTLSQPSKPTLILRRRRNVQEDQVSNLNATIHKVKDLSEKGNSQAAKDLLPFIETYVRNLGGTFDQGTGKIKLGGFEYTFNGTDLSLVQNGGSGGAVNVTPGGSKAGNHDGSGNDGGGAVGGSKIPGGGVGCVFQSGGKKICSS</sequence>
<accession>A0ACD0P255</accession>
<evidence type="ECO:0000313" key="1">
    <source>
        <dbReference type="EMBL" id="PWN52136.1"/>
    </source>
</evidence>
<reference evidence="1 2" key="1">
    <citation type="journal article" date="2018" name="Mol. Biol. Evol.">
        <title>Broad Genomic Sampling Reveals a Smut Pathogenic Ancestry of the Fungal Clade Ustilaginomycotina.</title>
        <authorList>
            <person name="Kijpornyongpan T."/>
            <person name="Mondo S.J."/>
            <person name="Barry K."/>
            <person name="Sandor L."/>
            <person name="Lee J."/>
            <person name="Lipzen A."/>
            <person name="Pangilinan J."/>
            <person name="LaButti K."/>
            <person name="Hainaut M."/>
            <person name="Henrissat B."/>
            <person name="Grigoriev I.V."/>
            <person name="Spatafora J.W."/>
            <person name="Aime M.C."/>
        </authorList>
    </citation>
    <scope>NUCLEOTIDE SEQUENCE [LARGE SCALE GENOMIC DNA]</scope>
    <source>
        <strain evidence="1 2">SA 807</strain>
    </source>
</reference>
<evidence type="ECO:0000313" key="2">
    <source>
        <dbReference type="Proteomes" id="UP000245626"/>
    </source>
</evidence>
<name>A0ACD0P255_9BASI</name>